<accession>A0ABV9S8H7</accession>
<comment type="caution">
    <text evidence="1">The sequence shown here is derived from an EMBL/GenBank/DDBJ whole genome shotgun (WGS) entry which is preliminary data.</text>
</comment>
<dbReference type="Pfam" id="PF09684">
    <property type="entry name" value="Tail_P2_I"/>
    <property type="match status" value="1"/>
</dbReference>
<evidence type="ECO:0000313" key="1">
    <source>
        <dbReference type="EMBL" id="MFC4857264.1"/>
    </source>
</evidence>
<reference evidence="2" key="1">
    <citation type="journal article" date="2019" name="Int. J. Syst. Evol. Microbiol.">
        <title>The Global Catalogue of Microorganisms (GCM) 10K type strain sequencing project: providing services to taxonomists for standard genome sequencing and annotation.</title>
        <authorList>
            <consortium name="The Broad Institute Genomics Platform"/>
            <consortium name="The Broad Institute Genome Sequencing Center for Infectious Disease"/>
            <person name="Wu L."/>
            <person name="Ma J."/>
        </authorList>
    </citation>
    <scope>NUCLEOTIDE SEQUENCE [LARGE SCALE GENOMIC DNA]</scope>
    <source>
        <strain evidence="2">ZS-22-S1</strain>
    </source>
</reference>
<proteinExistence type="predicted"/>
<protein>
    <submittedName>
        <fullName evidence="1">Phage tail protein</fullName>
    </submittedName>
</protein>
<organism evidence="1 2">
    <name type="scientific">Actinophytocola glycyrrhizae</name>
    <dbReference type="NCBI Taxonomy" id="2044873"/>
    <lineage>
        <taxon>Bacteria</taxon>
        <taxon>Bacillati</taxon>
        <taxon>Actinomycetota</taxon>
        <taxon>Actinomycetes</taxon>
        <taxon>Pseudonocardiales</taxon>
        <taxon>Pseudonocardiaceae</taxon>
    </lineage>
</organism>
<dbReference type="EMBL" id="JBHSIS010000017">
    <property type="protein sequence ID" value="MFC4857264.1"/>
    <property type="molecule type" value="Genomic_DNA"/>
</dbReference>
<evidence type="ECO:0000313" key="2">
    <source>
        <dbReference type="Proteomes" id="UP001595859"/>
    </source>
</evidence>
<dbReference type="InterPro" id="IPR011748">
    <property type="entry name" value="Unchr_phage_tail-like"/>
</dbReference>
<dbReference type="NCBIfam" id="TIGR02242">
    <property type="entry name" value="tail_TIGR02242"/>
    <property type="match status" value="1"/>
</dbReference>
<dbReference type="InterPro" id="IPR006521">
    <property type="entry name" value="Tail_protein_I"/>
</dbReference>
<name>A0ABV9S8H7_9PSEU</name>
<gene>
    <name evidence="1" type="ORF">ACFPCV_27525</name>
</gene>
<dbReference type="RefSeq" id="WP_378059252.1">
    <property type="nucleotide sequence ID" value="NZ_JBHSIS010000017.1"/>
</dbReference>
<dbReference type="Proteomes" id="UP001595859">
    <property type="component" value="Unassembled WGS sequence"/>
</dbReference>
<sequence length="169" mass="17638">MRGAVPEIANPFPITAFLPAVLQEDPLLARLTEGLDDVLSPAIAVLDCLDAYLDPALTPPDFLGWLGGWVGLDLPADLPVAHRRAAVAAAARLHRRRGTVSGLRDLLAALTGVEVTVADSGGVAWSTTPTDDQAAEPWLRVRAPGADPALVTAIVDAAKPAHVPHTVET</sequence>
<keyword evidence="2" id="KW-1185">Reference proteome</keyword>